<evidence type="ECO:0000259" key="4">
    <source>
        <dbReference type="Pfam" id="PF06722"/>
    </source>
</evidence>
<dbReference type="Proteomes" id="UP000199202">
    <property type="component" value="Unassembled WGS sequence"/>
</dbReference>
<keyword evidence="2" id="KW-0328">Glycosyltransferase</keyword>
<name>A0A1G8S0D3_9ACTN</name>
<evidence type="ECO:0000313" key="6">
    <source>
        <dbReference type="EMBL" id="SDJ22110.1"/>
    </source>
</evidence>
<reference evidence="6 7" key="1">
    <citation type="submission" date="2016-10" db="EMBL/GenBank/DDBJ databases">
        <authorList>
            <person name="de Groot N.N."/>
        </authorList>
    </citation>
    <scope>NUCLEOTIDE SEQUENCE [LARGE SCALE GENOMIC DNA]</scope>
    <source>
        <strain evidence="6 7">CGMCC 4.6533</strain>
    </source>
</reference>
<keyword evidence="3 6" id="KW-0808">Transferase</keyword>
<feature type="domain" description="Erythromycin biosynthesis protein CIII-like N-terminal" evidence="5">
    <location>
        <begin position="22"/>
        <end position="238"/>
    </location>
</feature>
<dbReference type="PANTHER" id="PTHR48050">
    <property type="entry name" value="STEROL 3-BETA-GLUCOSYLTRANSFERASE"/>
    <property type="match status" value="1"/>
</dbReference>
<evidence type="ECO:0000259" key="5">
    <source>
        <dbReference type="Pfam" id="PF21036"/>
    </source>
</evidence>
<dbReference type="SUPFAM" id="SSF53756">
    <property type="entry name" value="UDP-Glycosyltransferase/glycogen phosphorylase"/>
    <property type="match status" value="1"/>
</dbReference>
<dbReference type="GO" id="GO:0008194">
    <property type="term" value="F:UDP-glycosyltransferase activity"/>
    <property type="evidence" value="ECO:0007669"/>
    <property type="project" value="InterPro"/>
</dbReference>
<dbReference type="STRING" id="633440.SAMN05421869_109226"/>
<sequence length="400" mass="43351">MRVLFTTFAWPSHFYGMVPLAWAFQSAGHEVVVASQPQLTETITGAGLHAAVVGHDPDMRAMMHQPQYQQVGDTLLDEAVGTLPPEVLPEAEKAKWLTMLWHTCQVAETMTDDLVDFVGDWRPDLIVRDPSTFGASVAARKHGVPEARVTLCPDVMGKAYDARAALGSPDLAGFFERHGLTVEDSCARWTIDQCPPALRLPTATERIPMRHVPYATGGTVPDWLLAPKSRPRICLTWGFTTELLRSEAIGVPQLLGALEGLDCEVVIPGGRRLPGMPADLPGTVRVLDYLPLTMLLPTCDALLHHGGGGSMLMAAAQGVPQLMFPQIIDQAVYAHQLARTGAGQVVDRSDTDPAALRRHVRRFLETSSHRGAALRLQAEIAAQPAPAAVVDTLGRLVDRT</sequence>
<keyword evidence="7" id="KW-1185">Reference proteome</keyword>
<accession>A0A1G8S0D3</accession>
<evidence type="ECO:0000256" key="1">
    <source>
        <dbReference type="ARBA" id="ARBA00006962"/>
    </source>
</evidence>
<dbReference type="InterPro" id="IPR002213">
    <property type="entry name" value="UDP_glucos_trans"/>
</dbReference>
<dbReference type="RefSeq" id="WP_090933843.1">
    <property type="nucleotide sequence ID" value="NZ_FNDJ01000009.1"/>
</dbReference>
<organism evidence="6 7">
    <name type="scientific">Nonomuraea jiangxiensis</name>
    <dbReference type="NCBI Taxonomy" id="633440"/>
    <lineage>
        <taxon>Bacteria</taxon>
        <taxon>Bacillati</taxon>
        <taxon>Actinomycetota</taxon>
        <taxon>Actinomycetes</taxon>
        <taxon>Streptosporangiales</taxon>
        <taxon>Streptosporangiaceae</taxon>
        <taxon>Nonomuraea</taxon>
    </lineage>
</organism>
<evidence type="ECO:0000256" key="3">
    <source>
        <dbReference type="ARBA" id="ARBA00022679"/>
    </source>
</evidence>
<dbReference type="CDD" id="cd03784">
    <property type="entry name" value="GT1_Gtf-like"/>
    <property type="match status" value="1"/>
</dbReference>
<dbReference type="OrthoDB" id="5488434at2"/>
<dbReference type="EMBL" id="FNDJ01000009">
    <property type="protein sequence ID" value="SDJ22110.1"/>
    <property type="molecule type" value="Genomic_DNA"/>
</dbReference>
<dbReference type="InterPro" id="IPR010610">
    <property type="entry name" value="EryCIII-like_C"/>
</dbReference>
<dbReference type="GO" id="GO:0017000">
    <property type="term" value="P:antibiotic biosynthetic process"/>
    <property type="evidence" value="ECO:0007669"/>
    <property type="project" value="UniProtKB-ARBA"/>
</dbReference>
<dbReference type="AlphaFoldDB" id="A0A1G8S0D3"/>
<proteinExistence type="inferred from homology"/>
<dbReference type="Pfam" id="PF21036">
    <property type="entry name" value="EryCIII-like_N"/>
    <property type="match status" value="1"/>
</dbReference>
<comment type="similarity">
    <text evidence="1">Belongs to the glycosyltransferase 28 family.</text>
</comment>
<dbReference type="InterPro" id="IPR048284">
    <property type="entry name" value="EryCIII-like_N"/>
</dbReference>
<dbReference type="GO" id="GO:0016758">
    <property type="term" value="F:hexosyltransferase activity"/>
    <property type="evidence" value="ECO:0007669"/>
    <property type="project" value="UniProtKB-ARBA"/>
</dbReference>
<protein>
    <submittedName>
        <fullName evidence="6">UDP:flavonoid glycosyltransferase YjiC, YdhE family</fullName>
    </submittedName>
</protein>
<evidence type="ECO:0000256" key="2">
    <source>
        <dbReference type="ARBA" id="ARBA00022676"/>
    </source>
</evidence>
<dbReference type="PANTHER" id="PTHR48050:SF13">
    <property type="entry name" value="STEROL 3-BETA-GLUCOSYLTRANSFERASE UGT80A2"/>
    <property type="match status" value="1"/>
</dbReference>
<evidence type="ECO:0000313" key="7">
    <source>
        <dbReference type="Proteomes" id="UP000199202"/>
    </source>
</evidence>
<dbReference type="InterPro" id="IPR050426">
    <property type="entry name" value="Glycosyltransferase_28"/>
</dbReference>
<gene>
    <name evidence="6" type="ORF">SAMN05421869_109226</name>
</gene>
<feature type="domain" description="Erythromycin biosynthesis protein CIII-like C-terminal" evidence="4">
    <location>
        <begin position="254"/>
        <end position="393"/>
    </location>
</feature>
<dbReference type="Pfam" id="PF06722">
    <property type="entry name" value="EryCIII-like_C"/>
    <property type="match status" value="1"/>
</dbReference>
<dbReference type="Gene3D" id="3.40.50.2000">
    <property type="entry name" value="Glycogen Phosphorylase B"/>
    <property type="match status" value="2"/>
</dbReference>